<feature type="signal peptide" evidence="2">
    <location>
        <begin position="1"/>
        <end position="22"/>
    </location>
</feature>
<proteinExistence type="predicted"/>
<feature type="compositionally biased region" description="Low complexity" evidence="1">
    <location>
        <begin position="89"/>
        <end position="100"/>
    </location>
</feature>
<dbReference type="Proteomes" id="UP000070501">
    <property type="component" value="Unassembled WGS sequence"/>
</dbReference>
<organism evidence="3 4">
    <name type="scientific">Microdochium bolleyi</name>
    <dbReference type="NCBI Taxonomy" id="196109"/>
    <lineage>
        <taxon>Eukaryota</taxon>
        <taxon>Fungi</taxon>
        <taxon>Dikarya</taxon>
        <taxon>Ascomycota</taxon>
        <taxon>Pezizomycotina</taxon>
        <taxon>Sordariomycetes</taxon>
        <taxon>Xylariomycetidae</taxon>
        <taxon>Xylariales</taxon>
        <taxon>Microdochiaceae</taxon>
        <taxon>Microdochium</taxon>
    </lineage>
</organism>
<dbReference type="EMBL" id="KQ964265">
    <property type="protein sequence ID" value="KXJ86826.1"/>
    <property type="molecule type" value="Genomic_DNA"/>
</dbReference>
<feature type="non-terminal residue" evidence="3">
    <location>
        <position position="117"/>
    </location>
</feature>
<name>A0A136IPF9_9PEZI</name>
<dbReference type="InParanoid" id="A0A136IPF9"/>
<evidence type="ECO:0000256" key="2">
    <source>
        <dbReference type="SAM" id="SignalP"/>
    </source>
</evidence>
<feature type="region of interest" description="Disordered" evidence="1">
    <location>
        <begin position="89"/>
        <end position="117"/>
    </location>
</feature>
<accession>A0A136IPF9</accession>
<sequence>MSGSSAAVAATFLLLLLRHCSSSWSTRSRRPTSPRTPATSLAPCRGTSTATTGRRTRTPRPHAGRTATWPTGSRLRGASLGCCSLWSISPSSSPACCTSSARTGPRGSSRTRPVRSA</sequence>
<feature type="compositionally biased region" description="Low complexity" evidence="1">
    <location>
        <begin position="33"/>
        <end position="53"/>
    </location>
</feature>
<feature type="compositionally biased region" description="Basic residues" evidence="1">
    <location>
        <begin position="54"/>
        <end position="63"/>
    </location>
</feature>
<evidence type="ECO:0000313" key="3">
    <source>
        <dbReference type="EMBL" id="KXJ86826.1"/>
    </source>
</evidence>
<protein>
    <recommendedName>
        <fullName evidence="5">Secreted protein</fullName>
    </recommendedName>
</protein>
<feature type="region of interest" description="Disordered" evidence="1">
    <location>
        <begin position="23"/>
        <end position="72"/>
    </location>
</feature>
<gene>
    <name evidence="3" type="ORF">Micbo1qcDRAFT_167902</name>
</gene>
<reference evidence="4" key="1">
    <citation type="submission" date="2016-02" db="EMBL/GenBank/DDBJ databases">
        <title>Draft genome sequence of Microdochium bolleyi, a fungal endophyte of beachgrass.</title>
        <authorList>
            <consortium name="DOE Joint Genome Institute"/>
            <person name="David A.S."/>
            <person name="May G."/>
            <person name="Haridas S."/>
            <person name="Lim J."/>
            <person name="Wang M."/>
            <person name="Labutti K."/>
            <person name="Lipzen A."/>
            <person name="Barry K."/>
            <person name="Grigoriev I.V."/>
        </authorList>
    </citation>
    <scope>NUCLEOTIDE SEQUENCE [LARGE SCALE GENOMIC DNA]</scope>
    <source>
        <strain evidence="4">J235TASD1</strain>
    </source>
</reference>
<keyword evidence="2" id="KW-0732">Signal</keyword>
<evidence type="ECO:0008006" key="5">
    <source>
        <dbReference type="Google" id="ProtNLM"/>
    </source>
</evidence>
<feature type="chain" id="PRO_5007292936" description="Secreted protein" evidence="2">
    <location>
        <begin position="23"/>
        <end position="117"/>
    </location>
</feature>
<dbReference type="AlphaFoldDB" id="A0A136IPF9"/>
<keyword evidence="4" id="KW-1185">Reference proteome</keyword>
<evidence type="ECO:0000256" key="1">
    <source>
        <dbReference type="SAM" id="MobiDB-lite"/>
    </source>
</evidence>
<evidence type="ECO:0000313" key="4">
    <source>
        <dbReference type="Proteomes" id="UP000070501"/>
    </source>
</evidence>